<organism evidence="1 2">
    <name type="scientific">Halorubrum miltondacostae</name>
    <dbReference type="NCBI Taxonomy" id="3076378"/>
    <lineage>
        <taxon>Archaea</taxon>
        <taxon>Methanobacteriati</taxon>
        <taxon>Methanobacteriota</taxon>
        <taxon>Stenosarchaea group</taxon>
        <taxon>Halobacteria</taxon>
        <taxon>Halobacteriales</taxon>
        <taxon>Haloferacaceae</taxon>
        <taxon>Halorubrum</taxon>
    </lineage>
</organism>
<keyword evidence="2" id="KW-1185">Reference proteome</keyword>
<sequence length="418" mass="47309">MPLSEEDLGEADTEDILEDFVEYVTKTDEEIVEEGRKNKKKSTELKLYLASNNGFHPESLTGSIEELLSSEDLNEAPKSFFQEHSFSTTSVDSKSTWLEITPIKYDTTHEFLLIDDGEYLRILTVVKKGVAEDTIEKLIKYIPELNRIFLSSEDLRDIVEVNDKRDLSGFTAKYEPFFKDEYISVQVHGGSDDTLDQVQDEFAARPKRVVFSQRNSPVEAVKGTVNQDGYASIPRVREGSGDVGVDAIENIFEACEQKDKENFEVEHRPERLTPGDHGFLTQLSLDESADDTQTDGGASEIILDADQGSVLDGMTICTLEELNEDEEYPSESGIAESLREDVLEYKQPYRYSVIGDNHFLVYDGNRGQSFEVVVTGQDLKIYSRNNTTKDGLRDFCEIIDEEFNSSYDFDKTSEKVRA</sequence>
<evidence type="ECO:0000313" key="1">
    <source>
        <dbReference type="EMBL" id="MEZ3162312.1"/>
    </source>
</evidence>
<accession>A0ABD5M0H9</accession>
<dbReference type="EMBL" id="JBEDNY010000001">
    <property type="protein sequence ID" value="MEZ3162312.1"/>
    <property type="molecule type" value="Genomic_DNA"/>
</dbReference>
<dbReference type="AlphaFoldDB" id="A0ABD5M0H9"/>
<comment type="caution">
    <text evidence="1">The sequence shown here is derived from an EMBL/GenBank/DDBJ whole genome shotgun (WGS) entry which is preliminary data.</text>
</comment>
<dbReference type="Proteomes" id="UP001567572">
    <property type="component" value="Unassembled WGS sequence"/>
</dbReference>
<evidence type="ECO:0000313" key="2">
    <source>
        <dbReference type="Proteomes" id="UP001567572"/>
    </source>
</evidence>
<gene>
    <name evidence="1" type="ORF">ABNG04_00220</name>
</gene>
<reference evidence="1 2" key="1">
    <citation type="submission" date="2024-06" db="EMBL/GenBank/DDBJ databases">
        <title>Halorubrum miltondacostae sp. nov., a potential PHA producer isolated from an inland solar saltern in Rio Maior, Portugal.</title>
        <authorList>
            <person name="Albuquerque L."/>
            <person name="Viver T."/>
            <person name="Barroso C."/>
            <person name="Claudino R."/>
            <person name="Galvan M."/>
            <person name="Simoes G."/>
            <person name="Lobo Da Cunha A."/>
            <person name="Egas C."/>
        </authorList>
    </citation>
    <scope>NUCLEOTIDE SEQUENCE [LARGE SCALE GENOMIC DNA]</scope>
    <source>
        <strain evidence="1 2">RMP-11</strain>
    </source>
</reference>
<proteinExistence type="predicted"/>
<dbReference type="RefSeq" id="WP_371159001.1">
    <property type="nucleotide sequence ID" value="NZ_JBEDNX010000006.1"/>
</dbReference>
<protein>
    <submittedName>
        <fullName evidence="1">Uncharacterized protein</fullName>
    </submittedName>
</protein>
<name>A0ABD5M0H9_9EURY</name>